<evidence type="ECO:0000256" key="4">
    <source>
        <dbReference type="PIRSR" id="PIRSR005739-1"/>
    </source>
</evidence>
<evidence type="ECO:0000259" key="5">
    <source>
        <dbReference type="Pfam" id="PF00891"/>
    </source>
</evidence>
<evidence type="ECO:0000256" key="1">
    <source>
        <dbReference type="ARBA" id="ARBA00022603"/>
    </source>
</evidence>
<dbReference type="Pfam" id="PF00891">
    <property type="entry name" value="Methyltransf_2"/>
    <property type="match status" value="1"/>
</dbReference>
<dbReference type="InterPro" id="IPR036390">
    <property type="entry name" value="WH_DNA-bd_sf"/>
</dbReference>
<accession>A0A3A8NNK5</accession>
<dbReference type="SUPFAM" id="SSF53335">
    <property type="entry name" value="S-adenosyl-L-methionine-dependent methyltransferases"/>
    <property type="match status" value="1"/>
</dbReference>
<dbReference type="GO" id="GO:0008171">
    <property type="term" value="F:O-methyltransferase activity"/>
    <property type="evidence" value="ECO:0007669"/>
    <property type="project" value="InterPro"/>
</dbReference>
<dbReference type="CDD" id="cd02440">
    <property type="entry name" value="AdoMet_MTases"/>
    <property type="match status" value="1"/>
</dbReference>
<keyword evidence="8" id="KW-1185">Reference proteome</keyword>
<dbReference type="PANTHER" id="PTHR43712">
    <property type="entry name" value="PUTATIVE (AFU_ORTHOLOGUE AFUA_4G14580)-RELATED"/>
    <property type="match status" value="1"/>
</dbReference>
<evidence type="ECO:0000313" key="8">
    <source>
        <dbReference type="Proteomes" id="UP000273405"/>
    </source>
</evidence>
<gene>
    <name evidence="7" type="ORF">D7X12_06550</name>
</gene>
<dbReference type="InterPro" id="IPR012967">
    <property type="entry name" value="COMT_dimerisation"/>
</dbReference>
<dbReference type="InterPro" id="IPR029063">
    <property type="entry name" value="SAM-dependent_MTases_sf"/>
</dbReference>
<keyword evidence="3" id="KW-0949">S-adenosyl-L-methionine</keyword>
<dbReference type="Gene3D" id="1.10.10.10">
    <property type="entry name" value="Winged helix-like DNA-binding domain superfamily/Winged helix DNA-binding domain"/>
    <property type="match status" value="1"/>
</dbReference>
<comment type="caution">
    <text evidence="7">The sequence shown here is derived from an EMBL/GenBank/DDBJ whole genome shotgun (WGS) entry which is preliminary data.</text>
</comment>
<dbReference type="GO" id="GO:0046983">
    <property type="term" value="F:protein dimerization activity"/>
    <property type="evidence" value="ECO:0007669"/>
    <property type="project" value="InterPro"/>
</dbReference>
<proteinExistence type="predicted"/>
<dbReference type="GO" id="GO:0032259">
    <property type="term" value="P:methylation"/>
    <property type="evidence" value="ECO:0007669"/>
    <property type="project" value="UniProtKB-KW"/>
</dbReference>
<evidence type="ECO:0000259" key="6">
    <source>
        <dbReference type="Pfam" id="PF08100"/>
    </source>
</evidence>
<dbReference type="EMBL" id="RAWG01000028">
    <property type="protein sequence ID" value="RKH45976.1"/>
    <property type="molecule type" value="Genomic_DNA"/>
</dbReference>
<dbReference type="RefSeq" id="WP_120624398.1">
    <property type="nucleotide sequence ID" value="NZ_RAWG01000028.1"/>
</dbReference>
<feature type="active site" description="Proton acceptor" evidence="4">
    <location>
        <position position="251"/>
    </location>
</feature>
<protein>
    <submittedName>
        <fullName evidence="7">SAM-dependent methyltransferase</fullName>
    </submittedName>
</protein>
<dbReference type="InterPro" id="IPR001077">
    <property type="entry name" value="COMT_C"/>
</dbReference>
<organism evidence="7 8">
    <name type="scientific">Corallococcus sicarius</name>
    <dbReference type="NCBI Taxonomy" id="2316726"/>
    <lineage>
        <taxon>Bacteria</taxon>
        <taxon>Pseudomonadati</taxon>
        <taxon>Myxococcota</taxon>
        <taxon>Myxococcia</taxon>
        <taxon>Myxococcales</taxon>
        <taxon>Cystobacterineae</taxon>
        <taxon>Myxococcaceae</taxon>
        <taxon>Corallococcus</taxon>
    </lineage>
</organism>
<dbReference type="InterPro" id="IPR036388">
    <property type="entry name" value="WH-like_DNA-bd_sf"/>
</dbReference>
<keyword evidence="2 7" id="KW-0808">Transferase</keyword>
<evidence type="ECO:0000256" key="2">
    <source>
        <dbReference type="ARBA" id="ARBA00022679"/>
    </source>
</evidence>
<feature type="domain" description="O-methyltransferase C-terminal" evidence="5">
    <location>
        <begin position="115"/>
        <end position="319"/>
    </location>
</feature>
<dbReference type="OrthoDB" id="9766840at2"/>
<dbReference type="Gene3D" id="3.40.50.150">
    <property type="entry name" value="Vaccinia Virus protein VP39"/>
    <property type="match status" value="1"/>
</dbReference>
<dbReference type="SUPFAM" id="SSF46785">
    <property type="entry name" value="Winged helix' DNA-binding domain"/>
    <property type="match status" value="1"/>
</dbReference>
<dbReference type="PROSITE" id="PS51683">
    <property type="entry name" value="SAM_OMT_II"/>
    <property type="match status" value="1"/>
</dbReference>
<evidence type="ECO:0000313" key="7">
    <source>
        <dbReference type="EMBL" id="RKH45976.1"/>
    </source>
</evidence>
<dbReference type="Pfam" id="PF08100">
    <property type="entry name" value="Dimerisation"/>
    <property type="match status" value="1"/>
</dbReference>
<keyword evidence="1 7" id="KW-0489">Methyltransferase</keyword>
<evidence type="ECO:0000256" key="3">
    <source>
        <dbReference type="ARBA" id="ARBA00022691"/>
    </source>
</evidence>
<dbReference type="PANTHER" id="PTHR43712:SF2">
    <property type="entry name" value="O-METHYLTRANSFERASE CICE"/>
    <property type="match status" value="1"/>
</dbReference>
<dbReference type="PIRSF" id="PIRSF005739">
    <property type="entry name" value="O-mtase"/>
    <property type="match status" value="1"/>
</dbReference>
<reference evidence="8" key="1">
    <citation type="submission" date="2018-09" db="EMBL/GenBank/DDBJ databases">
        <authorList>
            <person name="Livingstone P.G."/>
            <person name="Whitworth D.E."/>
        </authorList>
    </citation>
    <scope>NUCLEOTIDE SEQUENCE [LARGE SCALE GENOMIC DNA]</scope>
    <source>
        <strain evidence="8">CA040B</strain>
    </source>
</reference>
<sequence>MKIIPDANASPTQQLHSAITGLFITQVIGTVARLGIADLLAGGARDSDSLAAELGVHPGALFRLMRAGVTAGILEAVSERTYALTPMGEGLRSNVPGSLREVAILLTDKSHWLPWGLLSEAVRTGRSPVQAALGSDIWGHFARNPEEGEHFAQAMGNVSGLVASELTHHIDFAPFARVADIGGSHGELLAQVLRPHPSCRGILFDLPQVAEGAKTVLQSRGLASRVDVVAGSFFEPGIPSAEAYLLKHILHDWDDEASTTLLRQLHAAAPPGARLFVLELVIPDHRTPDSSHLVDLNMLVLADGRERTGDEFQALLSATSWKVERIIPTRSGTSIIEAVKA</sequence>
<feature type="domain" description="O-methyltransferase dimerisation" evidence="6">
    <location>
        <begin position="19"/>
        <end position="89"/>
    </location>
</feature>
<dbReference type="AlphaFoldDB" id="A0A3A8NNK5"/>
<dbReference type="Proteomes" id="UP000273405">
    <property type="component" value="Unassembled WGS sequence"/>
</dbReference>
<name>A0A3A8NNK5_9BACT</name>
<dbReference type="InterPro" id="IPR016461">
    <property type="entry name" value="COMT-like"/>
</dbReference>